<reference evidence="11 12" key="1">
    <citation type="submission" date="2020-06" db="EMBL/GenBank/DDBJ databases">
        <title>Genome sequence of 2 isolates from Red Sea Mangroves.</title>
        <authorList>
            <person name="Sefrji F."/>
            <person name="Michoud G."/>
            <person name="Merlino G."/>
            <person name="Daffonchio D."/>
        </authorList>
    </citation>
    <scope>NUCLEOTIDE SEQUENCE [LARGE SCALE GENOMIC DNA]</scope>
    <source>
        <strain evidence="11 12">R1DC25</strain>
    </source>
</reference>
<dbReference type="GO" id="GO:0010124">
    <property type="term" value="P:phenylacetate catabolic process"/>
    <property type="evidence" value="ECO:0007669"/>
    <property type="project" value="InterPro"/>
</dbReference>
<dbReference type="InterPro" id="IPR012675">
    <property type="entry name" value="Beta-grasp_dom_sf"/>
</dbReference>
<accession>A0A7S8HD05</accession>
<dbReference type="PROSITE" id="PS51384">
    <property type="entry name" value="FAD_FR"/>
    <property type="match status" value="1"/>
</dbReference>
<dbReference type="Pfam" id="PF00970">
    <property type="entry name" value="FAD_binding_6"/>
    <property type="match status" value="1"/>
</dbReference>
<evidence type="ECO:0000256" key="1">
    <source>
        <dbReference type="ARBA" id="ARBA00001974"/>
    </source>
</evidence>
<keyword evidence="5" id="KW-0274">FAD</keyword>
<dbReference type="PROSITE" id="PS51085">
    <property type="entry name" value="2FE2S_FER_2"/>
    <property type="match status" value="1"/>
</dbReference>
<dbReference type="SUPFAM" id="SSF63380">
    <property type="entry name" value="Riboflavin synthase domain-like"/>
    <property type="match status" value="1"/>
</dbReference>
<keyword evidence="3" id="KW-0001">2Fe-2S</keyword>
<dbReference type="InterPro" id="IPR001041">
    <property type="entry name" value="2Fe-2S_ferredoxin-type"/>
</dbReference>
<evidence type="ECO:0000256" key="4">
    <source>
        <dbReference type="ARBA" id="ARBA00022723"/>
    </source>
</evidence>
<evidence type="ECO:0000256" key="2">
    <source>
        <dbReference type="ARBA" id="ARBA00022630"/>
    </source>
</evidence>
<dbReference type="NCBIfam" id="TIGR02160">
    <property type="entry name" value="PA_CoA_Oxy5"/>
    <property type="match status" value="1"/>
</dbReference>
<keyword evidence="2" id="KW-0285">Flavoprotein</keyword>
<sequence>MAEFETLSVRDVRKETPDAVSVAFDVPPELEDRFGFTPGQYLTLRATIAGEDVRRTYSICSGLDDGEIRVAVKRVEGGRFSGFVNEALKPGMTLDVMAPEGRFTCPATERAGHDYVAFAAGSGVTPVLSIVKTVLAREPDSRFTFFYGNRDTASIIFREALEDLKDRYLDRFTLIHVLSREGQDVDILHGRLSEEKVRAFAQAGLFDPATADRFFLCGPGDMIDTVETALAGLGVEARRIAVERFTPAGDAAPAAPSERAQEAAREGIEVEVVLDGATRRFELGEEDASIVDAGHRAGIEIPYSCKGGMCCTCRCKLVEGEVEMAANYALEPWELEAGFVLGCQSRPLTKKVVLDFDAA</sequence>
<dbReference type="PANTHER" id="PTHR47354">
    <property type="entry name" value="NADH OXIDOREDUCTASE HCR"/>
    <property type="match status" value="1"/>
</dbReference>
<keyword evidence="8" id="KW-0411">Iron-sulfur</keyword>
<dbReference type="SUPFAM" id="SSF54292">
    <property type="entry name" value="2Fe-2S ferredoxin-like"/>
    <property type="match status" value="1"/>
</dbReference>
<dbReference type="GO" id="GO:0051537">
    <property type="term" value="F:2 iron, 2 sulfur cluster binding"/>
    <property type="evidence" value="ECO:0007669"/>
    <property type="project" value="UniProtKB-KW"/>
</dbReference>
<evidence type="ECO:0000256" key="5">
    <source>
        <dbReference type="ARBA" id="ARBA00022827"/>
    </source>
</evidence>
<evidence type="ECO:0000313" key="11">
    <source>
        <dbReference type="EMBL" id="QPC44191.1"/>
    </source>
</evidence>
<evidence type="ECO:0000256" key="8">
    <source>
        <dbReference type="ARBA" id="ARBA00023014"/>
    </source>
</evidence>
<proteinExistence type="predicted"/>
<dbReference type="KEGG" id="kmn:HW532_16710"/>
<dbReference type="InterPro" id="IPR017938">
    <property type="entry name" value="Riboflavin_synthase-like_b-brl"/>
</dbReference>
<evidence type="ECO:0000259" key="10">
    <source>
        <dbReference type="PROSITE" id="PS51384"/>
    </source>
</evidence>
<dbReference type="InterPro" id="IPR036010">
    <property type="entry name" value="2Fe-2S_ferredoxin-like_sf"/>
</dbReference>
<dbReference type="InterPro" id="IPR039261">
    <property type="entry name" value="FNR_nucleotide-bd"/>
</dbReference>
<dbReference type="RefSeq" id="WP_213161558.1">
    <property type="nucleotide sequence ID" value="NZ_CP058214.1"/>
</dbReference>
<keyword evidence="12" id="KW-1185">Reference proteome</keyword>
<protein>
    <submittedName>
        <fullName evidence="11">Phenylacetate-CoA oxygenase/reductase subunit PaaK</fullName>
    </submittedName>
</protein>
<dbReference type="CDD" id="cd00207">
    <property type="entry name" value="fer2"/>
    <property type="match status" value="1"/>
</dbReference>
<evidence type="ECO:0000256" key="7">
    <source>
        <dbReference type="ARBA" id="ARBA00023004"/>
    </source>
</evidence>
<comment type="cofactor">
    <cofactor evidence="1">
        <name>FAD</name>
        <dbReference type="ChEBI" id="CHEBI:57692"/>
    </cofactor>
</comment>
<dbReference type="AlphaFoldDB" id="A0A7S8HD05"/>
<dbReference type="Pfam" id="PF00175">
    <property type="entry name" value="NAD_binding_1"/>
    <property type="match status" value="1"/>
</dbReference>
<dbReference type="Gene3D" id="2.40.30.10">
    <property type="entry name" value="Translation factors"/>
    <property type="match status" value="1"/>
</dbReference>
<evidence type="ECO:0000313" key="12">
    <source>
        <dbReference type="Proteomes" id="UP000593594"/>
    </source>
</evidence>
<dbReference type="GO" id="GO:0016491">
    <property type="term" value="F:oxidoreductase activity"/>
    <property type="evidence" value="ECO:0007669"/>
    <property type="project" value="UniProtKB-KW"/>
</dbReference>
<dbReference type="InterPro" id="IPR050415">
    <property type="entry name" value="MRET"/>
</dbReference>
<dbReference type="InterPro" id="IPR001433">
    <property type="entry name" value="OxRdtase_FAD/NAD-bd"/>
</dbReference>
<dbReference type="Proteomes" id="UP000593594">
    <property type="component" value="Chromosome"/>
</dbReference>
<dbReference type="InterPro" id="IPR011884">
    <property type="entry name" value="PaaE"/>
</dbReference>
<keyword evidence="4" id="KW-0479">Metal-binding</keyword>
<keyword evidence="6" id="KW-0560">Oxidoreductase</keyword>
<dbReference type="InterPro" id="IPR017927">
    <property type="entry name" value="FAD-bd_FR_type"/>
</dbReference>
<feature type="domain" description="FAD-binding FR-type" evidence="10">
    <location>
        <begin position="2"/>
        <end position="106"/>
    </location>
</feature>
<dbReference type="GO" id="GO:0050660">
    <property type="term" value="F:flavin adenine dinucleotide binding"/>
    <property type="evidence" value="ECO:0007669"/>
    <property type="project" value="TreeGrafter"/>
</dbReference>
<dbReference type="SUPFAM" id="SSF52343">
    <property type="entry name" value="Ferredoxin reductase-like, C-terminal NADP-linked domain"/>
    <property type="match status" value="1"/>
</dbReference>
<dbReference type="CDD" id="cd06214">
    <property type="entry name" value="PA_degradation_oxidoreductase_like"/>
    <property type="match status" value="1"/>
</dbReference>
<evidence type="ECO:0000256" key="3">
    <source>
        <dbReference type="ARBA" id="ARBA00022714"/>
    </source>
</evidence>
<name>A0A7S8HD05_9HYPH</name>
<feature type="domain" description="2Fe-2S ferredoxin-type" evidence="9">
    <location>
        <begin position="268"/>
        <end position="359"/>
    </location>
</feature>
<organism evidence="11 12">
    <name type="scientific">Kaustia mangrovi</name>
    <dbReference type="NCBI Taxonomy" id="2593653"/>
    <lineage>
        <taxon>Bacteria</taxon>
        <taxon>Pseudomonadati</taxon>
        <taxon>Pseudomonadota</taxon>
        <taxon>Alphaproteobacteria</taxon>
        <taxon>Hyphomicrobiales</taxon>
        <taxon>Parvibaculaceae</taxon>
        <taxon>Kaustia</taxon>
    </lineage>
</organism>
<dbReference type="EMBL" id="CP058214">
    <property type="protein sequence ID" value="QPC44191.1"/>
    <property type="molecule type" value="Genomic_DNA"/>
</dbReference>
<evidence type="ECO:0000256" key="6">
    <source>
        <dbReference type="ARBA" id="ARBA00023002"/>
    </source>
</evidence>
<gene>
    <name evidence="11" type="primary">paaK</name>
    <name evidence="11" type="ORF">HW532_16710</name>
</gene>
<dbReference type="GO" id="GO:0046872">
    <property type="term" value="F:metal ion binding"/>
    <property type="evidence" value="ECO:0007669"/>
    <property type="project" value="UniProtKB-KW"/>
</dbReference>
<keyword evidence="7" id="KW-0408">Iron</keyword>
<dbReference type="InterPro" id="IPR008333">
    <property type="entry name" value="Cbr1-like_FAD-bd_dom"/>
</dbReference>
<evidence type="ECO:0000259" key="9">
    <source>
        <dbReference type="PROSITE" id="PS51085"/>
    </source>
</evidence>
<dbReference type="PANTHER" id="PTHR47354:SF8">
    <property type="entry name" value="1,2-PHENYLACETYL-COA EPOXIDASE, SUBUNIT E"/>
    <property type="match status" value="1"/>
</dbReference>
<dbReference type="Gene3D" id="3.40.50.80">
    <property type="entry name" value="Nucleotide-binding domain of ferredoxin-NADP reductase (FNR) module"/>
    <property type="match status" value="1"/>
</dbReference>
<dbReference type="Gene3D" id="3.10.20.30">
    <property type="match status" value="1"/>
</dbReference>
<dbReference type="PRINTS" id="PR00406">
    <property type="entry name" value="CYTB5RDTASE"/>
</dbReference>
<dbReference type="Pfam" id="PF00111">
    <property type="entry name" value="Fer2"/>
    <property type="match status" value="1"/>
</dbReference>